<name>A0A6J7E2I3_9ZZZZ</name>
<dbReference type="GO" id="GO:0002949">
    <property type="term" value="P:tRNA threonylcarbamoyladenosine modification"/>
    <property type="evidence" value="ECO:0007669"/>
    <property type="project" value="InterPro"/>
</dbReference>
<gene>
    <name evidence="2" type="ORF">UFOPK3461_00555</name>
</gene>
<evidence type="ECO:0000259" key="1">
    <source>
        <dbReference type="Pfam" id="PF00814"/>
    </source>
</evidence>
<dbReference type="SUPFAM" id="SSF53067">
    <property type="entry name" value="Actin-like ATPase domain"/>
    <property type="match status" value="2"/>
</dbReference>
<accession>A0A6J7E2I3</accession>
<protein>
    <submittedName>
        <fullName evidence="2">Unannotated protein</fullName>
    </submittedName>
</protein>
<organism evidence="2">
    <name type="scientific">freshwater metagenome</name>
    <dbReference type="NCBI Taxonomy" id="449393"/>
    <lineage>
        <taxon>unclassified sequences</taxon>
        <taxon>metagenomes</taxon>
        <taxon>ecological metagenomes</taxon>
    </lineage>
</organism>
<feature type="domain" description="Gcp-like" evidence="1">
    <location>
        <begin position="35"/>
        <end position="123"/>
    </location>
</feature>
<evidence type="ECO:0000313" key="2">
    <source>
        <dbReference type="EMBL" id="CAB4875044.1"/>
    </source>
</evidence>
<dbReference type="Gene3D" id="3.30.420.40">
    <property type="match status" value="2"/>
</dbReference>
<proteinExistence type="predicted"/>
<dbReference type="Pfam" id="PF00814">
    <property type="entry name" value="TsaD"/>
    <property type="match status" value="1"/>
</dbReference>
<dbReference type="NCBIfam" id="TIGR03725">
    <property type="entry name" value="T6A_YeaZ"/>
    <property type="match status" value="1"/>
</dbReference>
<dbReference type="EMBL" id="CAFBLW010000033">
    <property type="protein sequence ID" value="CAB4875044.1"/>
    <property type="molecule type" value="Genomic_DNA"/>
</dbReference>
<sequence length="187" mass="20651">MSTWLAIDTSTSRTSVALLEDGKAIWSAHHDGALDHGKVLPELVEEALKERKIIERVYVGMGPGPFTGLRVGISFAWSFALARNIEVVGVCSLDAITTHAEEYVAATDARRKEIYWARYKNGERIEGPFVNFSSEVSAPLFIGEGAYKYGLATESAFPKLSLFPTLEKISEPMYLRRPDAIPTAERA</sequence>
<dbReference type="AlphaFoldDB" id="A0A6J7E2I3"/>
<reference evidence="2" key="1">
    <citation type="submission" date="2020-05" db="EMBL/GenBank/DDBJ databases">
        <authorList>
            <person name="Chiriac C."/>
            <person name="Salcher M."/>
            <person name="Ghai R."/>
            <person name="Kavagutti S V."/>
        </authorList>
    </citation>
    <scope>NUCLEOTIDE SEQUENCE</scope>
</reference>
<dbReference type="InterPro" id="IPR043129">
    <property type="entry name" value="ATPase_NBD"/>
</dbReference>
<dbReference type="InterPro" id="IPR000905">
    <property type="entry name" value="Gcp-like_dom"/>
</dbReference>
<dbReference type="InterPro" id="IPR022496">
    <property type="entry name" value="T6A_TsaB"/>
</dbReference>